<dbReference type="GO" id="GO:0003700">
    <property type="term" value="F:DNA-binding transcription factor activity"/>
    <property type="evidence" value="ECO:0007669"/>
    <property type="project" value="TreeGrafter"/>
</dbReference>
<dbReference type="InterPro" id="IPR010982">
    <property type="entry name" value="Lambda_DNA-bd_dom_sf"/>
</dbReference>
<dbReference type="PROSITE" id="PS50932">
    <property type="entry name" value="HTH_LACI_2"/>
    <property type="match status" value="1"/>
</dbReference>
<dbReference type="Gene3D" id="1.10.260.40">
    <property type="entry name" value="lambda repressor-like DNA-binding domains"/>
    <property type="match status" value="1"/>
</dbReference>
<dbReference type="InterPro" id="IPR000843">
    <property type="entry name" value="HTH_LacI"/>
</dbReference>
<feature type="domain" description="HTH lacI-type" evidence="4">
    <location>
        <begin position="9"/>
        <end position="63"/>
    </location>
</feature>
<keyword evidence="6" id="KW-1185">Reference proteome</keyword>
<sequence>MPQGPVRRPTIKDVAALAGVSKGMVSLALRGAPGPSAETAARVVRAAEELGYRADRAASSLALRRTRLLGVVANVRNAFHAELVEELQAAAEEAGYEVVLAPTTRTRGEGAAQEALLDSRCESLLLLGPESGADELVALDARAPVVVLGRRPRPRDGAGRGPDVVRACDETGVRLVVEHLAALGHRELLHVGGGAGDIAADRRAGVEAAAAALGLGVRTVDAGFDEEAGVDAARRVLAQGWSGSAVVAVSDRVALGFLDVLNREGIAVPGRVSLSGYDDSPLAQLGHVRLTTVSQDPAGQARCAVRLAVDRLEGEGSEEARDVVLEPRLVVRGTTGPVHPRTDVSE</sequence>
<evidence type="ECO:0000256" key="3">
    <source>
        <dbReference type="ARBA" id="ARBA00023163"/>
    </source>
</evidence>
<dbReference type="Gene3D" id="3.40.50.2300">
    <property type="match status" value="2"/>
</dbReference>
<dbReference type="AlphaFoldDB" id="A0A7Y9DMH3"/>
<dbReference type="GO" id="GO:0000976">
    <property type="term" value="F:transcription cis-regulatory region binding"/>
    <property type="evidence" value="ECO:0007669"/>
    <property type="project" value="TreeGrafter"/>
</dbReference>
<dbReference type="InterPro" id="IPR046335">
    <property type="entry name" value="LacI/GalR-like_sensor"/>
</dbReference>
<keyword evidence="2 5" id="KW-0238">DNA-binding</keyword>
<evidence type="ECO:0000256" key="1">
    <source>
        <dbReference type="ARBA" id="ARBA00023015"/>
    </source>
</evidence>
<dbReference type="CDD" id="cd06267">
    <property type="entry name" value="PBP1_LacI_sugar_binding-like"/>
    <property type="match status" value="1"/>
</dbReference>
<dbReference type="InterPro" id="IPR028082">
    <property type="entry name" value="Peripla_BP_I"/>
</dbReference>
<reference evidence="5 6" key="1">
    <citation type="submission" date="2020-07" db="EMBL/GenBank/DDBJ databases">
        <title>Sequencing the genomes of 1000 actinobacteria strains.</title>
        <authorList>
            <person name="Klenk H.-P."/>
        </authorList>
    </citation>
    <scope>NUCLEOTIDE SEQUENCE [LARGE SCALE GENOMIC DNA]</scope>
    <source>
        <strain evidence="5 6">DSM 7487</strain>
    </source>
</reference>
<evidence type="ECO:0000259" key="4">
    <source>
        <dbReference type="PROSITE" id="PS50932"/>
    </source>
</evidence>
<proteinExistence type="predicted"/>
<evidence type="ECO:0000256" key="2">
    <source>
        <dbReference type="ARBA" id="ARBA00023125"/>
    </source>
</evidence>
<gene>
    <name evidence="5" type="ORF">BJ968_002884</name>
</gene>
<accession>A0A7Y9DMH3</accession>
<keyword evidence="1" id="KW-0805">Transcription regulation</keyword>
<dbReference type="Pfam" id="PF00356">
    <property type="entry name" value="LacI"/>
    <property type="match status" value="1"/>
</dbReference>
<dbReference type="RefSeq" id="WP_343078041.1">
    <property type="nucleotide sequence ID" value="NZ_BAAAGN010000010.1"/>
</dbReference>
<organism evidence="5 6">
    <name type="scientific">Kineococcus aurantiacus</name>
    <dbReference type="NCBI Taxonomy" id="37633"/>
    <lineage>
        <taxon>Bacteria</taxon>
        <taxon>Bacillati</taxon>
        <taxon>Actinomycetota</taxon>
        <taxon>Actinomycetes</taxon>
        <taxon>Kineosporiales</taxon>
        <taxon>Kineosporiaceae</taxon>
        <taxon>Kineococcus</taxon>
    </lineage>
</organism>
<dbReference type="PANTHER" id="PTHR30146:SF109">
    <property type="entry name" value="HTH-TYPE TRANSCRIPTIONAL REGULATOR GALS"/>
    <property type="match status" value="1"/>
</dbReference>
<dbReference type="SUPFAM" id="SSF47413">
    <property type="entry name" value="lambda repressor-like DNA-binding domains"/>
    <property type="match status" value="1"/>
</dbReference>
<dbReference type="SMART" id="SM00354">
    <property type="entry name" value="HTH_LACI"/>
    <property type="match status" value="1"/>
</dbReference>
<comment type="caution">
    <text evidence="5">The sequence shown here is derived from an EMBL/GenBank/DDBJ whole genome shotgun (WGS) entry which is preliminary data.</text>
</comment>
<dbReference type="PANTHER" id="PTHR30146">
    <property type="entry name" value="LACI-RELATED TRANSCRIPTIONAL REPRESSOR"/>
    <property type="match status" value="1"/>
</dbReference>
<protein>
    <submittedName>
        <fullName evidence="5">DNA-binding LacI/PurR family transcriptional regulator</fullName>
    </submittedName>
</protein>
<dbReference type="Proteomes" id="UP000521922">
    <property type="component" value="Unassembled WGS sequence"/>
</dbReference>
<dbReference type="Pfam" id="PF13377">
    <property type="entry name" value="Peripla_BP_3"/>
    <property type="match status" value="1"/>
</dbReference>
<dbReference type="SUPFAM" id="SSF53822">
    <property type="entry name" value="Periplasmic binding protein-like I"/>
    <property type="match status" value="1"/>
</dbReference>
<name>A0A7Y9DMH3_9ACTN</name>
<evidence type="ECO:0000313" key="5">
    <source>
        <dbReference type="EMBL" id="NYD23344.1"/>
    </source>
</evidence>
<keyword evidence="3" id="KW-0804">Transcription</keyword>
<dbReference type="EMBL" id="JACCBB010000001">
    <property type="protein sequence ID" value="NYD23344.1"/>
    <property type="molecule type" value="Genomic_DNA"/>
</dbReference>
<evidence type="ECO:0000313" key="6">
    <source>
        <dbReference type="Proteomes" id="UP000521922"/>
    </source>
</evidence>
<dbReference type="CDD" id="cd01392">
    <property type="entry name" value="HTH_LacI"/>
    <property type="match status" value="1"/>
</dbReference>